<dbReference type="STRING" id="1220188.A0A4S3JHP0"/>
<keyword evidence="2" id="KW-1185">Reference proteome</keyword>
<accession>A0A4S3JHP0</accession>
<evidence type="ECO:0000313" key="2">
    <source>
        <dbReference type="Proteomes" id="UP000308092"/>
    </source>
</evidence>
<sequence>MANIISSLLEPHLESRLSIQIIRLSEPLMGSSHPGCRPHLKDQSIRSATTLKLQTTSEFGSKRAQLKELLGNQCDTIALSLGARTSTNHLPILAIIGHWLAPDLTYQGRTRKVENFMVWLYTRTPFITVHTIKNSGEHSGENLADIVIVTTLNNLTI</sequence>
<dbReference type="AlphaFoldDB" id="A0A4S3JHP0"/>
<gene>
    <name evidence="1" type="ORF">EYZ11_005653</name>
</gene>
<comment type="caution">
    <text evidence="1">The sequence shown here is derived from an EMBL/GenBank/DDBJ whole genome shotgun (WGS) entry which is preliminary data.</text>
</comment>
<reference evidence="1 2" key="1">
    <citation type="submission" date="2019-03" db="EMBL/GenBank/DDBJ databases">
        <title>The genome sequence of a newly discovered highly antifungal drug resistant Aspergillus species, Aspergillus tanneri NIH 1004.</title>
        <authorList>
            <person name="Mounaud S."/>
            <person name="Singh I."/>
            <person name="Joardar V."/>
            <person name="Pakala S."/>
            <person name="Pakala S."/>
            <person name="Venepally P."/>
            <person name="Hoover J."/>
            <person name="Nierman W."/>
            <person name="Chung J."/>
            <person name="Losada L."/>
        </authorList>
    </citation>
    <scope>NUCLEOTIDE SEQUENCE [LARGE SCALE GENOMIC DNA]</scope>
    <source>
        <strain evidence="1 2">NIH1004</strain>
    </source>
</reference>
<evidence type="ECO:0000313" key="1">
    <source>
        <dbReference type="EMBL" id="THC94852.1"/>
    </source>
</evidence>
<name>A0A4S3JHP0_9EURO</name>
<dbReference type="Proteomes" id="UP000308092">
    <property type="component" value="Unassembled WGS sequence"/>
</dbReference>
<dbReference type="VEuPathDB" id="FungiDB:EYZ11_005653"/>
<proteinExistence type="predicted"/>
<organism evidence="1 2">
    <name type="scientific">Aspergillus tanneri</name>
    <dbReference type="NCBI Taxonomy" id="1220188"/>
    <lineage>
        <taxon>Eukaryota</taxon>
        <taxon>Fungi</taxon>
        <taxon>Dikarya</taxon>
        <taxon>Ascomycota</taxon>
        <taxon>Pezizomycotina</taxon>
        <taxon>Eurotiomycetes</taxon>
        <taxon>Eurotiomycetidae</taxon>
        <taxon>Eurotiales</taxon>
        <taxon>Aspergillaceae</taxon>
        <taxon>Aspergillus</taxon>
        <taxon>Aspergillus subgen. Circumdati</taxon>
    </lineage>
</organism>
<dbReference type="EMBL" id="SOSA01000185">
    <property type="protein sequence ID" value="THC94852.1"/>
    <property type="molecule type" value="Genomic_DNA"/>
</dbReference>
<protein>
    <submittedName>
        <fullName evidence="1">Uncharacterized protein</fullName>
    </submittedName>
</protein>